<dbReference type="OrthoDB" id="2868166at2"/>
<dbReference type="InterPro" id="IPR041657">
    <property type="entry name" value="HTH_17"/>
</dbReference>
<comment type="caution">
    <text evidence="2">The sequence shown here is derived from an EMBL/GenBank/DDBJ whole genome shotgun (WGS) entry which is preliminary data.</text>
</comment>
<organism evidence="2 3">
    <name type="scientific">Falsibacillus pallidus</name>
    <dbReference type="NCBI Taxonomy" id="493781"/>
    <lineage>
        <taxon>Bacteria</taxon>
        <taxon>Bacillati</taxon>
        <taxon>Bacillota</taxon>
        <taxon>Bacilli</taxon>
        <taxon>Bacillales</taxon>
        <taxon>Bacillaceae</taxon>
        <taxon>Falsibacillus</taxon>
    </lineage>
</organism>
<evidence type="ECO:0000313" key="3">
    <source>
        <dbReference type="Proteomes" id="UP000255326"/>
    </source>
</evidence>
<feature type="domain" description="Helix-turn-helix" evidence="1">
    <location>
        <begin position="29"/>
        <end position="74"/>
    </location>
</feature>
<protein>
    <submittedName>
        <fullName evidence="2">Helix-turn-helix protein</fullName>
    </submittedName>
</protein>
<evidence type="ECO:0000259" key="1">
    <source>
        <dbReference type="Pfam" id="PF12728"/>
    </source>
</evidence>
<dbReference type="EMBL" id="QQAY01000003">
    <property type="protein sequence ID" value="RDI44060.1"/>
    <property type="molecule type" value="Genomic_DNA"/>
</dbReference>
<name>A0A370GL23_9BACI</name>
<dbReference type="Pfam" id="PF12728">
    <property type="entry name" value="HTH_17"/>
    <property type="match status" value="1"/>
</dbReference>
<dbReference type="RefSeq" id="WP_158538344.1">
    <property type="nucleotide sequence ID" value="NZ_QQAY01000003.1"/>
</dbReference>
<keyword evidence="3" id="KW-1185">Reference proteome</keyword>
<gene>
    <name evidence="2" type="ORF">DFR59_103123</name>
</gene>
<dbReference type="AlphaFoldDB" id="A0A370GL23"/>
<accession>A0A370GL23</accession>
<sequence length="91" mass="10447">MPFDYLLEKELGLAPKLEPKFANIDDDEMLTPNEVAVLIGLSSISVRRMCREGKIDSYQYNRKYAISGRSLKEFVFRSVKRTKSVREALSS</sequence>
<dbReference type="Proteomes" id="UP000255326">
    <property type="component" value="Unassembled WGS sequence"/>
</dbReference>
<reference evidence="2 3" key="1">
    <citation type="submission" date="2018-07" db="EMBL/GenBank/DDBJ databases">
        <title>Genomic Encyclopedia of Type Strains, Phase IV (KMG-IV): sequencing the most valuable type-strain genomes for metagenomic binning, comparative biology and taxonomic classification.</title>
        <authorList>
            <person name="Goeker M."/>
        </authorList>
    </citation>
    <scope>NUCLEOTIDE SEQUENCE [LARGE SCALE GENOMIC DNA]</scope>
    <source>
        <strain evidence="2 3">DSM 25281</strain>
    </source>
</reference>
<evidence type="ECO:0000313" key="2">
    <source>
        <dbReference type="EMBL" id="RDI44060.1"/>
    </source>
</evidence>
<proteinExistence type="predicted"/>